<proteinExistence type="predicted"/>
<dbReference type="Proteomes" id="UP000780801">
    <property type="component" value="Unassembled WGS sequence"/>
</dbReference>
<dbReference type="EMBL" id="JAABOA010003501">
    <property type="protein sequence ID" value="KAF9578594.1"/>
    <property type="molecule type" value="Genomic_DNA"/>
</dbReference>
<name>A0A9P6FNM7_9FUNG</name>
<keyword evidence="2" id="KW-1185">Reference proteome</keyword>
<comment type="caution">
    <text evidence="1">The sequence shown here is derived from an EMBL/GenBank/DDBJ whole genome shotgun (WGS) entry which is preliminary data.</text>
</comment>
<evidence type="ECO:0000313" key="2">
    <source>
        <dbReference type="Proteomes" id="UP000780801"/>
    </source>
</evidence>
<accession>A0A9P6FNM7</accession>
<evidence type="ECO:0000313" key="1">
    <source>
        <dbReference type="EMBL" id="KAF9578594.1"/>
    </source>
</evidence>
<gene>
    <name evidence="1" type="ORF">BGW38_005535</name>
</gene>
<sequence>AAPVSSKDFKPNAFEIYGFVEQGRECGQILFGDDGEMTNERFRAFNKCLDGMNLPKDITIQAKVIAKDCARATNTQDTSDERIQAALFCALAKFGLKF</sequence>
<dbReference type="AlphaFoldDB" id="A0A9P6FNM7"/>
<feature type="non-terminal residue" evidence="1">
    <location>
        <position position="1"/>
    </location>
</feature>
<reference evidence="1" key="1">
    <citation type="journal article" date="2020" name="Fungal Divers.">
        <title>Resolving the Mortierellaceae phylogeny through synthesis of multi-gene phylogenetics and phylogenomics.</title>
        <authorList>
            <person name="Vandepol N."/>
            <person name="Liber J."/>
            <person name="Desiro A."/>
            <person name="Na H."/>
            <person name="Kennedy M."/>
            <person name="Barry K."/>
            <person name="Grigoriev I.V."/>
            <person name="Miller A.N."/>
            <person name="O'Donnell K."/>
            <person name="Stajich J.E."/>
            <person name="Bonito G."/>
        </authorList>
    </citation>
    <scope>NUCLEOTIDE SEQUENCE</scope>
    <source>
        <strain evidence="1">KOD1015</strain>
    </source>
</reference>
<protein>
    <submittedName>
        <fullName evidence="1">Uncharacterized protein</fullName>
    </submittedName>
</protein>
<organism evidence="1 2">
    <name type="scientific">Lunasporangiospora selenospora</name>
    <dbReference type="NCBI Taxonomy" id="979761"/>
    <lineage>
        <taxon>Eukaryota</taxon>
        <taxon>Fungi</taxon>
        <taxon>Fungi incertae sedis</taxon>
        <taxon>Mucoromycota</taxon>
        <taxon>Mortierellomycotina</taxon>
        <taxon>Mortierellomycetes</taxon>
        <taxon>Mortierellales</taxon>
        <taxon>Mortierellaceae</taxon>
        <taxon>Lunasporangiospora</taxon>
    </lineage>
</organism>